<name>A0A9D1PQ68_9FIRM</name>
<protein>
    <recommendedName>
        <fullName evidence="4">Farnesyl diphosphate synthase</fullName>
        <ecNumber evidence="3">2.5.1.10</ecNumber>
    </recommendedName>
    <alternativeName>
        <fullName evidence="10">(2E,6E)-farnesyl diphosphate synthase</fullName>
    </alternativeName>
    <alternativeName>
        <fullName evidence="9">Geranyltranstransferase</fullName>
    </alternativeName>
</protein>
<dbReference type="GO" id="GO:0004337">
    <property type="term" value="F:(2E,6E)-farnesyl diphosphate synthase activity"/>
    <property type="evidence" value="ECO:0007669"/>
    <property type="project" value="UniProtKB-EC"/>
</dbReference>
<evidence type="ECO:0000256" key="5">
    <source>
        <dbReference type="ARBA" id="ARBA00022679"/>
    </source>
</evidence>
<evidence type="ECO:0000256" key="3">
    <source>
        <dbReference type="ARBA" id="ARBA00012439"/>
    </source>
</evidence>
<dbReference type="PANTHER" id="PTHR43281:SF1">
    <property type="entry name" value="FARNESYL DIPHOSPHATE SYNTHASE"/>
    <property type="match status" value="1"/>
</dbReference>
<dbReference type="AlphaFoldDB" id="A0A9D1PQ68"/>
<accession>A0A9D1PQ68</accession>
<keyword evidence="8" id="KW-0414">Isoprene biosynthesis</keyword>
<dbReference type="Proteomes" id="UP000824162">
    <property type="component" value="Unassembled WGS sequence"/>
</dbReference>
<evidence type="ECO:0000256" key="7">
    <source>
        <dbReference type="ARBA" id="ARBA00022842"/>
    </source>
</evidence>
<dbReference type="Pfam" id="PF00348">
    <property type="entry name" value="polyprenyl_synt"/>
    <property type="match status" value="1"/>
</dbReference>
<comment type="caution">
    <text evidence="13">The sequence shown here is derived from an EMBL/GenBank/DDBJ whole genome shotgun (WGS) entry which is preliminary data.</text>
</comment>
<dbReference type="SFLD" id="SFLDS00005">
    <property type="entry name" value="Isoprenoid_Synthase_Type_I"/>
    <property type="match status" value="1"/>
</dbReference>
<dbReference type="CDD" id="cd00685">
    <property type="entry name" value="Trans_IPPS_HT"/>
    <property type="match status" value="1"/>
</dbReference>
<dbReference type="PANTHER" id="PTHR43281">
    <property type="entry name" value="FARNESYL DIPHOSPHATE SYNTHASE"/>
    <property type="match status" value="1"/>
</dbReference>
<comment type="similarity">
    <text evidence="2 12">Belongs to the FPP/GGPP synthase family.</text>
</comment>
<keyword evidence="5 12" id="KW-0808">Transferase</keyword>
<dbReference type="Gene3D" id="1.10.600.10">
    <property type="entry name" value="Farnesyl Diphosphate Synthase"/>
    <property type="match status" value="1"/>
</dbReference>
<evidence type="ECO:0000256" key="1">
    <source>
        <dbReference type="ARBA" id="ARBA00001946"/>
    </source>
</evidence>
<dbReference type="GO" id="GO:0005737">
    <property type="term" value="C:cytoplasm"/>
    <property type="evidence" value="ECO:0007669"/>
    <property type="project" value="UniProtKB-ARBA"/>
</dbReference>
<proteinExistence type="inferred from homology"/>
<evidence type="ECO:0000256" key="12">
    <source>
        <dbReference type="RuleBase" id="RU004466"/>
    </source>
</evidence>
<evidence type="ECO:0000256" key="11">
    <source>
        <dbReference type="ARBA" id="ARBA00049399"/>
    </source>
</evidence>
<evidence type="ECO:0000256" key="9">
    <source>
        <dbReference type="ARBA" id="ARBA00032380"/>
    </source>
</evidence>
<organism evidence="13 14">
    <name type="scientific">Candidatus Monoglobus merdigallinarum</name>
    <dbReference type="NCBI Taxonomy" id="2838698"/>
    <lineage>
        <taxon>Bacteria</taxon>
        <taxon>Bacillati</taxon>
        <taxon>Bacillota</taxon>
        <taxon>Clostridia</taxon>
        <taxon>Monoglobales</taxon>
        <taxon>Monoglobaceae</taxon>
        <taxon>Monoglobus</taxon>
    </lineage>
</organism>
<reference evidence="13" key="1">
    <citation type="journal article" date="2021" name="PeerJ">
        <title>Extensive microbial diversity within the chicken gut microbiome revealed by metagenomics and culture.</title>
        <authorList>
            <person name="Gilroy R."/>
            <person name="Ravi A."/>
            <person name="Getino M."/>
            <person name="Pursley I."/>
            <person name="Horton D.L."/>
            <person name="Alikhan N.F."/>
            <person name="Baker D."/>
            <person name="Gharbi K."/>
            <person name="Hall N."/>
            <person name="Watson M."/>
            <person name="Adriaenssens E.M."/>
            <person name="Foster-Nyarko E."/>
            <person name="Jarju S."/>
            <person name="Secka A."/>
            <person name="Antonio M."/>
            <person name="Oren A."/>
            <person name="Chaudhuri R.R."/>
            <person name="La Ragione R."/>
            <person name="Hildebrand F."/>
            <person name="Pallen M.J."/>
        </authorList>
    </citation>
    <scope>NUCLEOTIDE SEQUENCE</scope>
    <source>
        <strain evidence="13">5790</strain>
    </source>
</reference>
<dbReference type="SUPFAM" id="SSF48576">
    <property type="entry name" value="Terpenoid synthases"/>
    <property type="match status" value="1"/>
</dbReference>
<dbReference type="NCBIfam" id="NF045485">
    <property type="entry name" value="FPPsyn"/>
    <property type="match status" value="1"/>
</dbReference>
<evidence type="ECO:0000256" key="2">
    <source>
        <dbReference type="ARBA" id="ARBA00006706"/>
    </source>
</evidence>
<dbReference type="PROSITE" id="PS00444">
    <property type="entry name" value="POLYPRENYL_SYNTHASE_2"/>
    <property type="match status" value="1"/>
</dbReference>
<dbReference type="InterPro" id="IPR033749">
    <property type="entry name" value="Polyprenyl_synt_CS"/>
</dbReference>
<reference evidence="13" key="2">
    <citation type="submission" date="2021-04" db="EMBL/GenBank/DDBJ databases">
        <authorList>
            <person name="Gilroy R."/>
        </authorList>
    </citation>
    <scope>NUCLEOTIDE SEQUENCE</scope>
    <source>
        <strain evidence="13">5790</strain>
    </source>
</reference>
<keyword evidence="6" id="KW-0479">Metal-binding</keyword>
<keyword evidence="7" id="KW-0460">Magnesium</keyword>
<evidence type="ECO:0000256" key="4">
    <source>
        <dbReference type="ARBA" id="ARBA00015100"/>
    </source>
</evidence>
<dbReference type="EC" id="2.5.1.10" evidence="3"/>
<evidence type="ECO:0000256" key="10">
    <source>
        <dbReference type="ARBA" id="ARBA00032873"/>
    </source>
</evidence>
<dbReference type="InterPro" id="IPR053378">
    <property type="entry name" value="Prenyl_diphosphate_synthase"/>
</dbReference>
<dbReference type="InterPro" id="IPR008949">
    <property type="entry name" value="Isoprenoid_synthase_dom_sf"/>
</dbReference>
<evidence type="ECO:0000256" key="8">
    <source>
        <dbReference type="ARBA" id="ARBA00023229"/>
    </source>
</evidence>
<evidence type="ECO:0000256" key="6">
    <source>
        <dbReference type="ARBA" id="ARBA00022723"/>
    </source>
</evidence>
<sequence length="301" mass="32042">MSGFESKLSLYTGMINDKLEKIINIPDAPERIVYEAMRYSLLAGGKRIRPVLTAAVAEMLGGSLDDAVTAGCAVELIHTYSLIHDDLPCMDNDDLRRGKPTCHKAFPENIALLAGDGLLNMAFELLSAPGSFKTIDCGGSLALIRCLASASGVRGMIGGQVIDLESENKQDVTLDNLTGMHGKKTGALIEAAAVMGCIVSGFTDENCHEILQIRRFSANLGLAFQIKDDILDVTGDEGSLGKPVGSDEAGGKNTYVTMLGIGGADARLREKTDAAVAALNFFGDRACFLRELADALLRREN</sequence>
<dbReference type="GO" id="GO:0046872">
    <property type="term" value="F:metal ion binding"/>
    <property type="evidence" value="ECO:0007669"/>
    <property type="project" value="UniProtKB-KW"/>
</dbReference>
<comment type="catalytic activity">
    <reaction evidence="11">
        <text>isopentenyl diphosphate + (2E)-geranyl diphosphate = (2E,6E)-farnesyl diphosphate + diphosphate</text>
        <dbReference type="Rhea" id="RHEA:19361"/>
        <dbReference type="ChEBI" id="CHEBI:33019"/>
        <dbReference type="ChEBI" id="CHEBI:58057"/>
        <dbReference type="ChEBI" id="CHEBI:128769"/>
        <dbReference type="ChEBI" id="CHEBI:175763"/>
        <dbReference type="EC" id="2.5.1.10"/>
    </reaction>
</comment>
<dbReference type="EMBL" id="DXIJ01000003">
    <property type="protein sequence ID" value="HIV85227.1"/>
    <property type="molecule type" value="Genomic_DNA"/>
</dbReference>
<gene>
    <name evidence="13" type="ORF">H9900_00270</name>
</gene>
<dbReference type="SFLD" id="SFLDG01017">
    <property type="entry name" value="Polyprenyl_Transferase_Like"/>
    <property type="match status" value="1"/>
</dbReference>
<comment type="cofactor">
    <cofactor evidence="1">
        <name>Mg(2+)</name>
        <dbReference type="ChEBI" id="CHEBI:18420"/>
    </cofactor>
</comment>
<dbReference type="PROSITE" id="PS00723">
    <property type="entry name" value="POLYPRENYL_SYNTHASE_1"/>
    <property type="match status" value="1"/>
</dbReference>
<dbReference type="InterPro" id="IPR000092">
    <property type="entry name" value="Polyprenyl_synt"/>
</dbReference>
<evidence type="ECO:0000313" key="13">
    <source>
        <dbReference type="EMBL" id="HIV85227.1"/>
    </source>
</evidence>
<evidence type="ECO:0000313" key="14">
    <source>
        <dbReference type="Proteomes" id="UP000824162"/>
    </source>
</evidence>
<dbReference type="FunFam" id="1.10.600.10:FF:000001">
    <property type="entry name" value="Geranylgeranyl diphosphate synthase"/>
    <property type="match status" value="1"/>
</dbReference>
<dbReference type="GO" id="GO:0016114">
    <property type="term" value="P:terpenoid biosynthetic process"/>
    <property type="evidence" value="ECO:0007669"/>
    <property type="project" value="UniProtKB-ARBA"/>
</dbReference>